<evidence type="ECO:0000313" key="6">
    <source>
        <dbReference type="Proteomes" id="UP001178507"/>
    </source>
</evidence>
<evidence type="ECO:0000256" key="1">
    <source>
        <dbReference type="SAM" id="MobiDB-lite"/>
    </source>
</evidence>
<dbReference type="EMBL" id="CAUJNA010003624">
    <property type="protein sequence ID" value="CAJ1406321.1"/>
    <property type="molecule type" value="Genomic_DNA"/>
</dbReference>
<evidence type="ECO:0000313" key="5">
    <source>
        <dbReference type="EMBL" id="CAJ1406321.1"/>
    </source>
</evidence>
<feature type="non-terminal residue" evidence="3">
    <location>
        <position position="60"/>
    </location>
</feature>
<feature type="compositionally biased region" description="Basic and acidic residues" evidence="1">
    <location>
        <begin position="40"/>
        <end position="60"/>
    </location>
</feature>
<evidence type="ECO:0000313" key="4">
    <source>
        <dbReference type="EMBL" id="CAJ1382682.1"/>
    </source>
</evidence>
<dbReference type="EMBL" id="CAUJNA010000900">
    <property type="protein sequence ID" value="CAJ1382411.1"/>
    <property type="molecule type" value="Genomic_DNA"/>
</dbReference>
<proteinExistence type="predicted"/>
<feature type="region of interest" description="Disordered" evidence="1">
    <location>
        <begin position="1"/>
        <end position="60"/>
    </location>
</feature>
<gene>
    <name evidence="4" type="ORF">EVOR1521_LOCUS10007</name>
    <name evidence="2" type="ORF">EVOR1521_LOCUS1705</name>
    <name evidence="5" type="ORF">EVOR1521_LOCUS28313</name>
    <name evidence="3" type="ORF">EVOR1521_LOCUS9787</name>
</gene>
<keyword evidence="6" id="KW-1185">Reference proteome</keyword>
<name>A0AA36MWJ8_9DINO</name>
<feature type="compositionally biased region" description="Acidic residues" evidence="1">
    <location>
        <begin position="24"/>
        <end position="34"/>
    </location>
</feature>
<dbReference type="AlphaFoldDB" id="A0AA36MWJ8"/>
<feature type="compositionally biased region" description="Low complexity" evidence="1">
    <location>
        <begin position="7"/>
        <end position="23"/>
    </location>
</feature>
<comment type="caution">
    <text evidence="3">The sequence shown here is derived from an EMBL/GenBank/DDBJ whole genome shotgun (WGS) entry which is preliminary data.</text>
</comment>
<feature type="non-terminal residue" evidence="3">
    <location>
        <position position="1"/>
    </location>
</feature>
<evidence type="ECO:0000313" key="2">
    <source>
        <dbReference type="EMBL" id="CAJ1371394.1"/>
    </source>
</evidence>
<accession>A0AA36MWJ8</accession>
<protein>
    <submittedName>
        <fullName evidence="3">Uncharacterized protein</fullName>
    </submittedName>
</protein>
<organism evidence="3 6">
    <name type="scientific">Effrenium voratum</name>
    <dbReference type="NCBI Taxonomy" id="2562239"/>
    <lineage>
        <taxon>Eukaryota</taxon>
        <taxon>Sar</taxon>
        <taxon>Alveolata</taxon>
        <taxon>Dinophyceae</taxon>
        <taxon>Suessiales</taxon>
        <taxon>Symbiodiniaceae</taxon>
        <taxon>Effrenium</taxon>
    </lineage>
</organism>
<sequence length="60" mass="6612">TQATTCPATSAVDVSTASASPVVEDVESEYDDENLQQHLLESETKEEAEEDKVAEYDDYQ</sequence>
<dbReference type="EMBL" id="CAUJNA010000073">
    <property type="protein sequence ID" value="CAJ1371394.1"/>
    <property type="molecule type" value="Genomic_DNA"/>
</dbReference>
<dbReference type="Proteomes" id="UP001178507">
    <property type="component" value="Unassembled WGS sequence"/>
</dbReference>
<reference evidence="3" key="1">
    <citation type="submission" date="2023-08" db="EMBL/GenBank/DDBJ databases">
        <authorList>
            <person name="Chen Y."/>
            <person name="Shah S."/>
            <person name="Dougan E. K."/>
            <person name="Thang M."/>
            <person name="Chan C."/>
        </authorList>
    </citation>
    <scope>NUCLEOTIDE SEQUENCE</scope>
</reference>
<evidence type="ECO:0000313" key="3">
    <source>
        <dbReference type="EMBL" id="CAJ1382411.1"/>
    </source>
</evidence>
<dbReference type="EMBL" id="CAUJNA010000932">
    <property type="protein sequence ID" value="CAJ1382682.1"/>
    <property type="molecule type" value="Genomic_DNA"/>
</dbReference>